<evidence type="ECO:0000256" key="1">
    <source>
        <dbReference type="SAM" id="MobiDB-lite"/>
    </source>
</evidence>
<sequence length="308" mass="33729">MPAPSGQTHLVSGRIVGAGANEPEWTQDELQYFATLRATRLDVVVANDSRKAIPDRDGKYVVKNADGTCSATMNAILPDLPLSEFNLGVGVDSCSSCYKPTCPGAESCATLYAISDLVVTYAQVSPSRLCLQWSTIHILTNDDIQQSEPTSTPTLNSAPTSAPTQQMPTKQASIDESDTEDEENWQDKLVIKATECIFNDIQLSAPPFPFRQRWDMDAREVISERKNRGTKRKRREYEEYEDEDYEYYNHEDIRRIYDGLMAAALANVAVADTGVAGPVKRRKKAMRKRKQGGAAAGEGVAGPAGGSA</sequence>
<dbReference type="AlphaFoldDB" id="A0A397HE09"/>
<gene>
    <name evidence="2" type="ORF">CDV56_108763</name>
</gene>
<comment type="caution">
    <text evidence="2">The sequence shown here is derived from an EMBL/GenBank/DDBJ whole genome shotgun (WGS) entry which is preliminary data.</text>
</comment>
<organism evidence="2 3">
    <name type="scientific">Aspergillus thermomutatus</name>
    <name type="common">Neosartorya pseudofischeri</name>
    <dbReference type="NCBI Taxonomy" id="41047"/>
    <lineage>
        <taxon>Eukaryota</taxon>
        <taxon>Fungi</taxon>
        <taxon>Dikarya</taxon>
        <taxon>Ascomycota</taxon>
        <taxon>Pezizomycotina</taxon>
        <taxon>Eurotiomycetes</taxon>
        <taxon>Eurotiomycetidae</taxon>
        <taxon>Eurotiales</taxon>
        <taxon>Aspergillaceae</taxon>
        <taxon>Aspergillus</taxon>
        <taxon>Aspergillus subgen. Fumigati</taxon>
    </lineage>
</organism>
<evidence type="ECO:0000313" key="3">
    <source>
        <dbReference type="Proteomes" id="UP000215305"/>
    </source>
</evidence>
<dbReference type="STRING" id="41047.A0A397HE09"/>
<feature type="compositionally biased region" description="Acidic residues" evidence="1">
    <location>
        <begin position="175"/>
        <end position="184"/>
    </location>
</feature>
<dbReference type="VEuPathDB" id="FungiDB:CDV56_108763"/>
<reference evidence="2" key="1">
    <citation type="submission" date="2018-08" db="EMBL/GenBank/DDBJ databases">
        <title>Draft genome sequence of azole-resistant Aspergillus thermomutatus (Neosartorya pseudofischeri) strain HMR AF 39, isolated from a human nasal aspirate.</title>
        <authorList>
            <person name="Parent-Michaud M."/>
            <person name="Dufresne P.J."/>
            <person name="Fournier E."/>
            <person name="Martineau C."/>
            <person name="Moreira S."/>
            <person name="Perkins V."/>
            <person name="De Repentigny L."/>
            <person name="Dufresne S.F."/>
        </authorList>
    </citation>
    <scope>NUCLEOTIDE SEQUENCE [LARGE SCALE GENOMIC DNA]</scope>
    <source>
        <strain evidence="2">HMR AF 39</strain>
    </source>
</reference>
<feature type="region of interest" description="Disordered" evidence="1">
    <location>
        <begin position="277"/>
        <end position="308"/>
    </location>
</feature>
<dbReference type="Proteomes" id="UP000215305">
    <property type="component" value="Unassembled WGS sequence"/>
</dbReference>
<protein>
    <submittedName>
        <fullName evidence="2">Uncharacterized protein</fullName>
    </submittedName>
</protein>
<proteinExistence type="predicted"/>
<dbReference type="GeneID" id="38130737"/>
<evidence type="ECO:0000313" key="2">
    <source>
        <dbReference type="EMBL" id="RHZ59826.1"/>
    </source>
</evidence>
<feature type="compositionally biased region" description="Gly residues" evidence="1">
    <location>
        <begin position="294"/>
        <end position="308"/>
    </location>
</feature>
<feature type="compositionally biased region" description="Polar residues" evidence="1">
    <location>
        <begin position="144"/>
        <end position="174"/>
    </location>
</feature>
<dbReference type="OrthoDB" id="5368821at2759"/>
<feature type="compositionally biased region" description="Basic residues" evidence="1">
    <location>
        <begin position="279"/>
        <end position="291"/>
    </location>
</feature>
<dbReference type="RefSeq" id="XP_026615900.1">
    <property type="nucleotide sequence ID" value="XM_026762382.1"/>
</dbReference>
<keyword evidence="3" id="KW-1185">Reference proteome</keyword>
<feature type="region of interest" description="Disordered" evidence="1">
    <location>
        <begin position="144"/>
        <end position="184"/>
    </location>
</feature>
<dbReference type="EMBL" id="NKHU02000057">
    <property type="protein sequence ID" value="RHZ59826.1"/>
    <property type="molecule type" value="Genomic_DNA"/>
</dbReference>
<accession>A0A397HE09</accession>
<name>A0A397HE09_ASPTH</name>